<organism evidence="2">
    <name type="scientific">marine sediment metagenome</name>
    <dbReference type="NCBI Taxonomy" id="412755"/>
    <lineage>
        <taxon>unclassified sequences</taxon>
        <taxon>metagenomes</taxon>
        <taxon>ecological metagenomes</taxon>
    </lineage>
</organism>
<dbReference type="Gene3D" id="3.90.1010.10">
    <property type="match status" value="1"/>
</dbReference>
<evidence type="ECO:0000259" key="1">
    <source>
        <dbReference type="Pfam" id="PF01592"/>
    </source>
</evidence>
<dbReference type="EMBL" id="LAZR01027161">
    <property type="protein sequence ID" value="KKL66564.1"/>
    <property type="molecule type" value="Genomic_DNA"/>
</dbReference>
<feature type="domain" description="NIF system FeS cluster assembly NifU N-terminal" evidence="1">
    <location>
        <begin position="4"/>
        <end position="80"/>
    </location>
</feature>
<dbReference type="NCBIfam" id="TIGR01994">
    <property type="entry name" value="SUF_scaf_2"/>
    <property type="match status" value="1"/>
</dbReference>
<protein>
    <recommendedName>
        <fullName evidence="1">NIF system FeS cluster assembly NifU N-terminal domain-containing protein</fullName>
    </recommendedName>
</protein>
<name>A0A0F9DXY7_9ZZZZ</name>
<dbReference type="Pfam" id="PF01592">
    <property type="entry name" value="NifU_N"/>
    <property type="match status" value="1"/>
</dbReference>
<accession>A0A0F9DXY7</accession>
<evidence type="ECO:0000313" key="2">
    <source>
        <dbReference type="EMBL" id="KKL66564.1"/>
    </source>
</evidence>
<dbReference type="SUPFAM" id="SSF82649">
    <property type="entry name" value="SufE/NifU"/>
    <property type="match status" value="1"/>
</dbReference>
<dbReference type="AlphaFoldDB" id="A0A0F9DXY7"/>
<reference evidence="2" key="1">
    <citation type="journal article" date="2015" name="Nature">
        <title>Complex archaea that bridge the gap between prokaryotes and eukaryotes.</title>
        <authorList>
            <person name="Spang A."/>
            <person name="Saw J.H."/>
            <person name="Jorgensen S.L."/>
            <person name="Zaremba-Niedzwiedzka K."/>
            <person name="Martijn J."/>
            <person name="Lind A.E."/>
            <person name="van Eijk R."/>
            <person name="Schleper C."/>
            <person name="Guy L."/>
            <person name="Ettema T.J."/>
        </authorList>
    </citation>
    <scope>NUCLEOTIDE SEQUENCE</scope>
</reference>
<dbReference type="GO" id="GO:0016226">
    <property type="term" value="P:iron-sulfur cluster assembly"/>
    <property type="evidence" value="ECO:0007669"/>
    <property type="project" value="InterPro"/>
</dbReference>
<dbReference type="GO" id="GO:0051536">
    <property type="term" value="F:iron-sulfur cluster binding"/>
    <property type="evidence" value="ECO:0007669"/>
    <property type="project" value="InterPro"/>
</dbReference>
<dbReference type="PANTHER" id="PTHR10093">
    <property type="entry name" value="IRON-SULFUR CLUSTER ASSEMBLY ENZYME NIFU HOMOLOG"/>
    <property type="match status" value="1"/>
</dbReference>
<dbReference type="GO" id="GO:0005506">
    <property type="term" value="F:iron ion binding"/>
    <property type="evidence" value="ECO:0007669"/>
    <property type="project" value="InterPro"/>
</dbReference>
<sequence>LLVKGGIVEDVAFHGSGCSISQSSASMMTEAIRGKTVQEIESLFREFTAMMRGSDDIDFDWIGDLEALEGVRKFPVRVKCATLAWHTLQEALRRMDQGDDQAASDERAIR</sequence>
<proteinExistence type="predicted"/>
<gene>
    <name evidence="2" type="ORF">LCGC14_2143740</name>
</gene>
<dbReference type="CDD" id="cd06664">
    <property type="entry name" value="IscU_like"/>
    <property type="match status" value="1"/>
</dbReference>
<dbReference type="InterPro" id="IPR002871">
    <property type="entry name" value="NIF_FeS_clus_asmbl_NifU_N"/>
</dbReference>
<comment type="caution">
    <text evidence="2">The sequence shown here is derived from an EMBL/GenBank/DDBJ whole genome shotgun (WGS) entry which is preliminary data.</text>
</comment>
<feature type="non-terminal residue" evidence="2">
    <location>
        <position position="1"/>
    </location>
</feature>